<dbReference type="Proteomes" id="UP000321306">
    <property type="component" value="Unassembled WGS sequence"/>
</dbReference>
<sequence length="46" mass="4904">MARITLTNGAQCDAALRAKRAAPQARSQSKKAAPQAHLCVKKRASQ</sequence>
<comment type="caution">
    <text evidence="2">The sequence shown here is derived from an EMBL/GenBank/DDBJ whole genome shotgun (WGS) entry which is preliminary data.</text>
</comment>
<reference evidence="2 3" key="1">
    <citation type="submission" date="2019-07" db="EMBL/GenBank/DDBJ databases">
        <title>Whole genome shotgun sequence of Deinococcus cellulosilyticus NBRC 106333.</title>
        <authorList>
            <person name="Hosoyama A."/>
            <person name="Uohara A."/>
            <person name="Ohji S."/>
            <person name="Ichikawa N."/>
        </authorList>
    </citation>
    <scope>NUCLEOTIDE SEQUENCE [LARGE SCALE GENOMIC DNA]</scope>
    <source>
        <strain evidence="2 3">NBRC 106333</strain>
    </source>
</reference>
<evidence type="ECO:0000313" key="3">
    <source>
        <dbReference type="Proteomes" id="UP000321306"/>
    </source>
</evidence>
<feature type="region of interest" description="Disordered" evidence="1">
    <location>
        <begin position="19"/>
        <end position="46"/>
    </location>
</feature>
<dbReference type="EMBL" id="BJXB01000015">
    <property type="protein sequence ID" value="GEM47725.1"/>
    <property type="molecule type" value="Genomic_DNA"/>
</dbReference>
<evidence type="ECO:0000313" key="2">
    <source>
        <dbReference type="EMBL" id="GEM47725.1"/>
    </source>
</evidence>
<accession>A0A511N4G4</accession>
<dbReference type="AlphaFoldDB" id="A0A511N4G4"/>
<organism evidence="2 3">
    <name type="scientific">Deinococcus cellulosilyticus (strain DSM 18568 / NBRC 106333 / KACC 11606 / 5516J-15)</name>
    <dbReference type="NCBI Taxonomy" id="1223518"/>
    <lineage>
        <taxon>Bacteria</taxon>
        <taxon>Thermotogati</taxon>
        <taxon>Deinococcota</taxon>
        <taxon>Deinococci</taxon>
        <taxon>Deinococcales</taxon>
        <taxon>Deinococcaceae</taxon>
        <taxon>Deinococcus</taxon>
    </lineage>
</organism>
<evidence type="ECO:0000256" key="1">
    <source>
        <dbReference type="SAM" id="MobiDB-lite"/>
    </source>
</evidence>
<protein>
    <submittedName>
        <fullName evidence="2">Uncharacterized protein</fullName>
    </submittedName>
</protein>
<proteinExistence type="predicted"/>
<gene>
    <name evidence="2" type="ORF">DC3_33600</name>
</gene>
<name>A0A511N4G4_DEIC1</name>
<keyword evidence="3" id="KW-1185">Reference proteome</keyword>